<evidence type="ECO:0000313" key="4">
    <source>
        <dbReference type="Proteomes" id="UP000887159"/>
    </source>
</evidence>
<protein>
    <submittedName>
        <fullName evidence="3">Transposable element Tc1 transposase</fullName>
    </submittedName>
</protein>
<sequence length="160" mass="18323">MDGGQKTSDRANCKGELALTVIGKRRLRHNVRSQRSQTLAQITIQLNDGASRTVSKRNVQRSLHRLGFGSHRQTKVPLLNARHRTARLVCAREHRDWSVEQCFSKKDNCTSHKFRVATSWLDDHSSDFSVINWPPRSPDLNPIEHLWDVLEQGMKGHHTA</sequence>
<dbReference type="InterPro" id="IPR036397">
    <property type="entry name" value="RNaseH_sf"/>
</dbReference>
<organism evidence="3 4">
    <name type="scientific">Trichonephila clavipes</name>
    <name type="common">Golden silk orbweaver</name>
    <name type="synonym">Nephila clavipes</name>
    <dbReference type="NCBI Taxonomy" id="2585209"/>
    <lineage>
        <taxon>Eukaryota</taxon>
        <taxon>Metazoa</taxon>
        <taxon>Ecdysozoa</taxon>
        <taxon>Arthropoda</taxon>
        <taxon>Chelicerata</taxon>
        <taxon>Arachnida</taxon>
        <taxon>Araneae</taxon>
        <taxon>Araneomorphae</taxon>
        <taxon>Entelegynae</taxon>
        <taxon>Araneoidea</taxon>
        <taxon>Nephilidae</taxon>
        <taxon>Trichonephila</taxon>
    </lineage>
</organism>
<proteinExistence type="predicted"/>
<keyword evidence="4" id="KW-1185">Reference proteome</keyword>
<evidence type="ECO:0000259" key="2">
    <source>
        <dbReference type="Pfam" id="PF13358"/>
    </source>
</evidence>
<dbReference type="EMBL" id="BMAU01021297">
    <property type="protein sequence ID" value="GFY10409.1"/>
    <property type="molecule type" value="Genomic_DNA"/>
</dbReference>
<dbReference type="Gene3D" id="3.30.420.10">
    <property type="entry name" value="Ribonuclease H-like superfamily/Ribonuclease H"/>
    <property type="match status" value="1"/>
</dbReference>
<accession>A0A8X6SBH1</accession>
<evidence type="ECO:0000313" key="3">
    <source>
        <dbReference type="EMBL" id="GFY10409.1"/>
    </source>
</evidence>
<feature type="domain" description="Transposase Tc1-like" evidence="1">
    <location>
        <begin position="24"/>
        <end position="96"/>
    </location>
</feature>
<dbReference type="Pfam" id="PF01498">
    <property type="entry name" value="HTH_Tnp_Tc3_2"/>
    <property type="match status" value="1"/>
</dbReference>
<evidence type="ECO:0000259" key="1">
    <source>
        <dbReference type="Pfam" id="PF01498"/>
    </source>
</evidence>
<dbReference type="GO" id="GO:0015074">
    <property type="term" value="P:DNA integration"/>
    <property type="evidence" value="ECO:0007669"/>
    <property type="project" value="InterPro"/>
</dbReference>
<feature type="domain" description="Tc1-like transposase DDE" evidence="2">
    <location>
        <begin position="107"/>
        <end position="156"/>
    </location>
</feature>
<dbReference type="InterPro" id="IPR002492">
    <property type="entry name" value="Transposase_Tc1-like"/>
</dbReference>
<gene>
    <name evidence="3" type="primary">tc1a_163</name>
    <name evidence="3" type="ORF">TNCV_1462991</name>
</gene>
<dbReference type="Proteomes" id="UP000887159">
    <property type="component" value="Unassembled WGS sequence"/>
</dbReference>
<dbReference type="InterPro" id="IPR038717">
    <property type="entry name" value="Tc1-like_DDE_dom"/>
</dbReference>
<dbReference type="GO" id="GO:0006313">
    <property type="term" value="P:DNA transposition"/>
    <property type="evidence" value="ECO:0007669"/>
    <property type="project" value="InterPro"/>
</dbReference>
<comment type="caution">
    <text evidence="3">The sequence shown here is derived from an EMBL/GenBank/DDBJ whole genome shotgun (WGS) entry which is preliminary data.</text>
</comment>
<dbReference type="GO" id="GO:0003677">
    <property type="term" value="F:DNA binding"/>
    <property type="evidence" value="ECO:0007669"/>
    <property type="project" value="InterPro"/>
</dbReference>
<reference evidence="3" key="1">
    <citation type="submission" date="2020-08" db="EMBL/GenBank/DDBJ databases">
        <title>Multicomponent nature underlies the extraordinary mechanical properties of spider dragline silk.</title>
        <authorList>
            <person name="Kono N."/>
            <person name="Nakamura H."/>
            <person name="Mori M."/>
            <person name="Yoshida Y."/>
            <person name="Ohtoshi R."/>
            <person name="Malay A.D."/>
            <person name="Moran D.A.P."/>
            <person name="Tomita M."/>
            <person name="Numata K."/>
            <person name="Arakawa K."/>
        </authorList>
    </citation>
    <scope>NUCLEOTIDE SEQUENCE</scope>
</reference>
<dbReference type="AlphaFoldDB" id="A0A8X6SBH1"/>
<name>A0A8X6SBH1_TRICX</name>
<dbReference type="Pfam" id="PF13358">
    <property type="entry name" value="DDE_3"/>
    <property type="match status" value="1"/>
</dbReference>